<comment type="caution">
    <text evidence="3">The sequence shown here is derived from an EMBL/GenBank/DDBJ whole genome shotgun (WGS) entry which is preliminary data.</text>
</comment>
<gene>
    <name evidence="3" type="ORF">SLEP1_g10142</name>
</gene>
<proteinExistence type="predicted"/>
<keyword evidence="1" id="KW-0812">Transmembrane</keyword>
<keyword evidence="1" id="KW-1133">Transmembrane helix</keyword>
<keyword evidence="4" id="KW-1185">Reference proteome</keyword>
<dbReference type="GO" id="GO:0004523">
    <property type="term" value="F:RNA-DNA hybrid ribonuclease activity"/>
    <property type="evidence" value="ECO:0007669"/>
    <property type="project" value="InterPro"/>
</dbReference>
<organism evidence="3 4">
    <name type="scientific">Rubroshorea leprosula</name>
    <dbReference type="NCBI Taxonomy" id="152421"/>
    <lineage>
        <taxon>Eukaryota</taxon>
        <taxon>Viridiplantae</taxon>
        <taxon>Streptophyta</taxon>
        <taxon>Embryophyta</taxon>
        <taxon>Tracheophyta</taxon>
        <taxon>Spermatophyta</taxon>
        <taxon>Magnoliopsida</taxon>
        <taxon>eudicotyledons</taxon>
        <taxon>Gunneridae</taxon>
        <taxon>Pentapetalae</taxon>
        <taxon>rosids</taxon>
        <taxon>malvids</taxon>
        <taxon>Malvales</taxon>
        <taxon>Dipterocarpaceae</taxon>
        <taxon>Rubroshorea</taxon>
    </lineage>
</organism>
<dbReference type="PANTHER" id="PTHR47723">
    <property type="entry name" value="OS05G0353850 PROTEIN"/>
    <property type="match status" value="1"/>
</dbReference>
<reference evidence="3 4" key="1">
    <citation type="journal article" date="2021" name="Commun. Biol.">
        <title>The genome of Shorea leprosula (Dipterocarpaceae) highlights the ecological relevance of drought in aseasonal tropical rainforests.</title>
        <authorList>
            <person name="Ng K.K.S."/>
            <person name="Kobayashi M.J."/>
            <person name="Fawcett J.A."/>
            <person name="Hatakeyama M."/>
            <person name="Paape T."/>
            <person name="Ng C.H."/>
            <person name="Ang C.C."/>
            <person name="Tnah L.H."/>
            <person name="Lee C.T."/>
            <person name="Nishiyama T."/>
            <person name="Sese J."/>
            <person name="O'Brien M.J."/>
            <person name="Copetti D."/>
            <person name="Mohd Noor M.I."/>
            <person name="Ong R.C."/>
            <person name="Putra M."/>
            <person name="Sireger I.Z."/>
            <person name="Indrioko S."/>
            <person name="Kosugi Y."/>
            <person name="Izuno A."/>
            <person name="Isagi Y."/>
            <person name="Lee S.L."/>
            <person name="Shimizu K.K."/>
        </authorList>
    </citation>
    <scope>NUCLEOTIDE SEQUENCE [LARGE SCALE GENOMIC DNA]</scope>
    <source>
        <strain evidence="3">214</strain>
    </source>
</reference>
<sequence length="204" mass="22884">MFSFIIWSLRYFRIQQLHHGKRFNIGLAKEFICSKVIEYQNSFSVQEASHSRTFIDVCWEPPPFDFIKMNTDGAAGTNPGQAGAGDHCGVAFNLLNSDCNNFHPLANLRDDCRALLCQLPKARLHHIYCEANTVADLLAKMGTTLATSVVVVVVVVVFVGAVVSKLPKRQQMERKLHRWQQNEMKGELHQSAVAAECSKLCCKC</sequence>
<dbReference type="InterPro" id="IPR053151">
    <property type="entry name" value="RNase_H-like"/>
</dbReference>
<feature type="transmembrane region" description="Helical" evidence="1">
    <location>
        <begin position="145"/>
        <end position="166"/>
    </location>
</feature>
<dbReference type="EMBL" id="BPVZ01000011">
    <property type="protein sequence ID" value="GKU96962.1"/>
    <property type="molecule type" value="Genomic_DNA"/>
</dbReference>
<protein>
    <recommendedName>
        <fullName evidence="2">RNase H type-1 domain-containing protein</fullName>
    </recommendedName>
</protein>
<evidence type="ECO:0000313" key="4">
    <source>
        <dbReference type="Proteomes" id="UP001054252"/>
    </source>
</evidence>
<keyword evidence="1" id="KW-0472">Membrane</keyword>
<dbReference type="InterPro" id="IPR002156">
    <property type="entry name" value="RNaseH_domain"/>
</dbReference>
<dbReference type="PANTHER" id="PTHR47723:SF19">
    <property type="entry name" value="POLYNUCLEOTIDYL TRANSFERASE, RIBONUCLEASE H-LIKE SUPERFAMILY PROTEIN"/>
    <property type="match status" value="1"/>
</dbReference>
<dbReference type="Proteomes" id="UP001054252">
    <property type="component" value="Unassembled WGS sequence"/>
</dbReference>
<evidence type="ECO:0000313" key="3">
    <source>
        <dbReference type="EMBL" id="GKU96962.1"/>
    </source>
</evidence>
<evidence type="ECO:0000259" key="2">
    <source>
        <dbReference type="Pfam" id="PF13456"/>
    </source>
</evidence>
<name>A0AAV5IGL5_9ROSI</name>
<evidence type="ECO:0000256" key="1">
    <source>
        <dbReference type="SAM" id="Phobius"/>
    </source>
</evidence>
<feature type="domain" description="RNase H type-1" evidence="2">
    <location>
        <begin position="87"/>
        <end position="141"/>
    </location>
</feature>
<dbReference type="AlphaFoldDB" id="A0AAV5IGL5"/>
<accession>A0AAV5IGL5</accession>
<dbReference type="Pfam" id="PF13456">
    <property type="entry name" value="RVT_3"/>
    <property type="match status" value="1"/>
</dbReference>
<dbReference type="GO" id="GO:0003676">
    <property type="term" value="F:nucleic acid binding"/>
    <property type="evidence" value="ECO:0007669"/>
    <property type="project" value="InterPro"/>
</dbReference>